<gene>
    <name evidence="2" type="ORF">GCM10008013_28250</name>
</gene>
<name>A0ABQ1YJQ7_9BACL</name>
<reference evidence="3" key="1">
    <citation type="journal article" date="2019" name="Int. J. Syst. Evol. Microbiol.">
        <title>The Global Catalogue of Microorganisms (GCM) 10K type strain sequencing project: providing services to taxonomists for standard genome sequencing and annotation.</title>
        <authorList>
            <consortium name="The Broad Institute Genomics Platform"/>
            <consortium name="The Broad Institute Genome Sequencing Center for Infectious Disease"/>
            <person name="Wu L."/>
            <person name="Ma J."/>
        </authorList>
    </citation>
    <scope>NUCLEOTIDE SEQUENCE [LARGE SCALE GENOMIC DNA]</scope>
    <source>
        <strain evidence="3">CGMCC 1.12769</strain>
    </source>
</reference>
<protein>
    <submittedName>
        <fullName evidence="2">Nudix hydrolase</fullName>
    </submittedName>
</protein>
<dbReference type="RefSeq" id="WP_188539765.1">
    <property type="nucleotide sequence ID" value="NZ_BMFT01000001.1"/>
</dbReference>
<dbReference type="EMBL" id="BMFT01000001">
    <property type="protein sequence ID" value="GGH27041.1"/>
    <property type="molecule type" value="Genomic_DNA"/>
</dbReference>
<dbReference type="Pfam" id="PF00293">
    <property type="entry name" value="NUDIX"/>
    <property type="match status" value="1"/>
</dbReference>
<feature type="domain" description="Nudix hydrolase" evidence="1">
    <location>
        <begin position="30"/>
        <end position="171"/>
    </location>
</feature>
<keyword evidence="3" id="KW-1185">Reference proteome</keyword>
<dbReference type="GO" id="GO:0016787">
    <property type="term" value="F:hydrolase activity"/>
    <property type="evidence" value="ECO:0007669"/>
    <property type="project" value="UniProtKB-KW"/>
</dbReference>
<sequence length="209" mass="24400">MNNIEYFDIYNENMFKIGKESRQRVHSLGLWHQTFHCWIIKDTPSEGLCLLFQLRHKDKDIFPSLLDISCAGHLQTGEAVEDGVRELEEELGLSVLIDDLIYCGMVAQEHVVSSHLVDREFNHVFIYESNKSLRDYHIQKDEITGLFWIALKDFKELLNGERDHVASEGIIADEVSGLMLSDTRELRRKDFTPISDEYFKVLFAKMERM</sequence>
<dbReference type="PROSITE" id="PS51462">
    <property type="entry name" value="NUDIX"/>
    <property type="match status" value="1"/>
</dbReference>
<evidence type="ECO:0000259" key="1">
    <source>
        <dbReference type="PROSITE" id="PS51462"/>
    </source>
</evidence>
<dbReference type="Gene3D" id="3.90.79.10">
    <property type="entry name" value="Nucleoside Triphosphate Pyrophosphohydrolase"/>
    <property type="match status" value="1"/>
</dbReference>
<organism evidence="2 3">
    <name type="scientific">Paenibacillus segetis</name>
    <dbReference type="NCBI Taxonomy" id="1325360"/>
    <lineage>
        <taxon>Bacteria</taxon>
        <taxon>Bacillati</taxon>
        <taxon>Bacillota</taxon>
        <taxon>Bacilli</taxon>
        <taxon>Bacillales</taxon>
        <taxon>Paenibacillaceae</taxon>
        <taxon>Paenibacillus</taxon>
    </lineage>
</organism>
<dbReference type="SUPFAM" id="SSF55811">
    <property type="entry name" value="Nudix"/>
    <property type="match status" value="1"/>
</dbReference>
<comment type="caution">
    <text evidence="2">The sequence shown here is derived from an EMBL/GenBank/DDBJ whole genome shotgun (WGS) entry which is preliminary data.</text>
</comment>
<accession>A0ABQ1YJQ7</accession>
<dbReference type="InterPro" id="IPR000086">
    <property type="entry name" value="NUDIX_hydrolase_dom"/>
</dbReference>
<evidence type="ECO:0000313" key="3">
    <source>
        <dbReference type="Proteomes" id="UP000659344"/>
    </source>
</evidence>
<evidence type="ECO:0000313" key="2">
    <source>
        <dbReference type="EMBL" id="GGH27041.1"/>
    </source>
</evidence>
<keyword evidence="2" id="KW-0378">Hydrolase</keyword>
<dbReference type="PANTHER" id="PTHR10885:SF0">
    <property type="entry name" value="ISOPENTENYL-DIPHOSPHATE DELTA-ISOMERASE"/>
    <property type="match status" value="1"/>
</dbReference>
<proteinExistence type="predicted"/>
<dbReference type="PANTHER" id="PTHR10885">
    <property type="entry name" value="ISOPENTENYL-DIPHOSPHATE DELTA-ISOMERASE"/>
    <property type="match status" value="1"/>
</dbReference>
<dbReference type="CDD" id="cd04692">
    <property type="entry name" value="NUDIX_Hydrolase"/>
    <property type="match status" value="1"/>
</dbReference>
<dbReference type="Proteomes" id="UP000659344">
    <property type="component" value="Unassembled WGS sequence"/>
</dbReference>
<dbReference type="InterPro" id="IPR015797">
    <property type="entry name" value="NUDIX_hydrolase-like_dom_sf"/>
</dbReference>